<dbReference type="EC" id="5.3.1.1" evidence="3 9"/>
<evidence type="ECO:0000256" key="6">
    <source>
        <dbReference type="ARBA" id="ARBA00022490"/>
    </source>
</evidence>
<keyword evidence="7 9" id="KW-0324">Glycolysis</keyword>
<feature type="binding site" evidence="9">
    <location>
        <position position="179"/>
    </location>
    <ligand>
        <name>substrate</name>
    </ligand>
</feature>
<dbReference type="GO" id="GO:0004807">
    <property type="term" value="F:triose-phosphate isomerase activity"/>
    <property type="evidence" value="ECO:0007669"/>
    <property type="project" value="UniProtKB-UniRule"/>
</dbReference>
<dbReference type="GO" id="GO:0005829">
    <property type="term" value="C:cytosol"/>
    <property type="evidence" value="ECO:0007669"/>
    <property type="project" value="TreeGrafter"/>
</dbReference>
<feature type="active site" description="Proton acceptor" evidence="9">
    <location>
        <position position="173"/>
    </location>
</feature>
<organism evidence="11 12">
    <name type="scientific">Pediococcus cellicola</name>
    <dbReference type="NCBI Taxonomy" id="319652"/>
    <lineage>
        <taxon>Bacteria</taxon>
        <taxon>Bacillati</taxon>
        <taxon>Bacillota</taxon>
        <taxon>Bacilli</taxon>
        <taxon>Lactobacillales</taxon>
        <taxon>Lactobacillaceae</taxon>
        <taxon>Pediococcus</taxon>
    </lineage>
</organism>
<comment type="caution">
    <text evidence="11">The sequence shown here is derived from an EMBL/GenBank/DDBJ whole genome shotgun (WGS) entry which is preliminary data.</text>
</comment>
<dbReference type="PROSITE" id="PS00171">
    <property type="entry name" value="TIM_1"/>
    <property type="match status" value="1"/>
</dbReference>
<dbReference type="Pfam" id="PF00121">
    <property type="entry name" value="TIM"/>
    <property type="match status" value="1"/>
</dbReference>
<dbReference type="InterPro" id="IPR022896">
    <property type="entry name" value="TrioseP_Isoase_bac/euk"/>
</dbReference>
<dbReference type="NCBIfam" id="TIGR00419">
    <property type="entry name" value="tim"/>
    <property type="match status" value="1"/>
</dbReference>
<comment type="pathway">
    <text evidence="9 10">Carbohydrate biosynthesis; gluconeogenesis.</text>
</comment>
<comment type="function">
    <text evidence="9">Involved in the gluconeogenesis. Catalyzes stereospecifically the conversion of dihydroxyacetone phosphate (DHAP) to D-glyceraldehyde-3-phosphate (G3P).</text>
</comment>
<keyword evidence="5 9" id="KW-0312">Gluconeogenesis</keyword>
<evidence type="ECO:0000256" key="9">
    <source>
        <dbReference type="HAMAP-Rule" id="MF_00147"/>
    </source>
</evidence>
<dbReference type="HAMAP" id="MF_00147_B">
    <property type="entry name" value="TIM_B"/>
    <property type="match status" value="1"/>
</dbReference>
<evidence type="ECO:0000313" key="11">
    <source>
        <dbReference type="EMBL" id="KRN66686.1"/>
    </source>
</evidence>
<dbReference type="GO" id="GO:0019563">
    <property type="term" value="P:glycerol catabolic process"/>
    <property type="evidence" value="ECO:0007669"/>
    <property type="project" value="TreeGrafter"/>
</dbReference>
<dbReference type="InterPro" id="IPR020861">
    <property type="entry name" value="Triosephosphate_isomerase_AS"/>
</dbReference>
<feature type="binding site" evidence="9">
    <location>
        <position position="219"/>
    </location>
    <ligand>
        <name>substrate</name>
    </ligand>
</feature>
<evidence type="ECO:0000256" key="1">
    <source>
        <dbReference type="ARBA" id="ARBA00004680"/>
    </source>
</evidence>
<evidence type="ECO:0000256" key="2">
    <source>
        <dbReference type="ARBA" id="ARBA00007422"/>
    </source>
</evidence>
<comment type="subunit">
    <text evidence="9 10">Homodimer.</text>
</comment>
<dbReference type="EMBL" id="JQBR01000004">
    <property type="protein sequence ID" value="KRN66686.1"/>
    <property type="molecule type" value="Genomic_DNA"/>
</dbReference>
<dbReference type="InterPro" id="IPR035990">
    <property type="entry name" value="TIM_sf"/>
</dbReference>
<dbReference type="GO" id="GO:0006094">
    <property type="term" value="P:gluconeogenesis"/>
    <property type="evidence" value="ECO:0007669"/>
    <property type="project" value="UniProtKB-UniRule"/>
</dbReference>
<sequence>MKGSIIVRTPIIAGNWKMNKNPKETTEFVNAVKDQLPESNKVESVIGAPAVDLQALLDAAKGSNLKVAAENCYFEDEGAFTGETSPKVLSEMGVDYVIIGHSERRQYFKETDEDINKKAKAIFANNMLPIICCGETLEQREAGQTNDWVSGQITNALKGLSAEQVASLVIAYEPIWAIGTGKTASSDQAQEVCQVLRETVAKLYDQTTADKVRIQYGGSVKPANVKELMGKEDIDGGLVGGASLVPDSFLELVRFNA</sequence>
<reference evidence="11 12" key="1">
    <citation type="journal article" date="2015" name="Genome Announc.">
        <title>Expanding the biotechnology potential of lactobacilli through comparative genomics of 213 strains and associated genera.</title>
        <authorList>
            <person name="Sun Z."/>
            <person name="Harris H.M."/>
            <person name="McCann A."/>
            <person name="Guo C."/>
            <person name="Argimon S."/>
            <person name="Zhang W."/>
            <person name="Yang X."/>
            <person name="Jeffery I.B."/>
            <person name="Cooney J.C."/>
            <person name="Kagawa T.F."/>
            <person name="Liu W."/>
            <person name="Song Y."/>
            <person name="Salvetti E."/>
            <person name="Wrobel A."/>
            <person name="Rasinkangas P."/>
            <person name="Parkhill J."/>
            <person name="Rea M.C."/>
            <person name="O'Sullivan O."/>
            <person name="Ritari J."/>
            <person name="Douillard F.P."/>
            <person name="Paul Ross R."/>
            <person name="Yang R."/>
            <person name="Briner A.E."/>
            <person name="Felis G.E."/>
            <person name="de Vos W.M."/>
            <person name="Barrangou R."/>
            <person name="Klaenhammer T.R."/>
            <person name="Caufield P.W."/>
            <person name="Cui Y."/>
            <person name="Zhang H."/>
            <person name="O'Toole P.W."/>
        </authorList>
    </citation>
    <scope>NUCLEOTIDE SEQUENCE [LARGE SCALE GENOMIC DNA]</scope>
    <source>
        <strain evidence="11 12">DSM 17757</strain>
    </source>
</reference>
<name>A0A0R2IPP3_9LACO</name>
<evidence type="ECO:0000313" key="12">
    <source>
        <dbReference type="Proteomes" id="UP000051568"/>
    </source>
</evidence>
<evidence type="ECO:0000256" key="7">
    <source>
        <dbReference type="ARBA" id="ARBA00023152"/>
    </source>
</evidence>
<gene>
    <name evidence="9" type="primary">tpiA</name>
    <name evidence="11" type="ORF">IV80_GL001277</name>
</gene>
<evidence type="ECO:0000256" key="3">
    <source>
        <dbReference type="ARBA" id="ARBA00011940"/>
    </source>
</evidence>
<evidence type="ECO:0000256" key="5">
    <source>
        <dbReference type="ARBA" id="ARBA00022432"/>
    </source>
</evidence>
<dbReference type="GO" id="GO:0006096">
    <property type="term" value="P:glycolytic process"/>
    <property type="evidence" value="ECO:0007669"/>
    <property type="project" value="UniProtKB-UniRule"/>
</dbReference>
<accession>A0A0R2IPP3</accession>
<dbReference type="InterPro" id="IPR000652">
    <property type="entry name" value="Triosephosphate_isomerase"/>
</dbReference>
<keyword evidence="12" id="KW-1185">Reference proteome</keyword>
<dbReference type="AlphaFoldDB" id="A0A0R2IPP3"/>
<dbReference type="UniPathway" id="UPA00109">
    <property type="reaction ID" value="UER00189"/>
</dbReference>
<proteinExistence type="inferred from homology"/>
<comment type="similarity">
    <text evidence="2 9 10">Belongs to the triosephosphate isomerase family.</text>
</comment>
<evidence type="ECO:0000256" key="10">
    <source>
        <dbReference type="RuleBase" id="RU363013"/>
    </source>
</evidence>
<dbReference type="Proteomes" id="UP000051568">
    <property type="component" value="Unassembled WGS sequence"/>
</dbReference>
<dbReference type="STRING" id="319652.IV80_GL001277"/>
<dbReference type="FunFam" id="3.20.20.70:FF:000016">
    <property type="entry name" value="Triosephosphate isomerase"/>
    <property type="match status" value="1"/>
</dbReference>
<dbReference type="GO" id="GO:0046166">
    <property type="term" value="P:glyceraldehyde-3-phosphate biosynthetic process"/>
    <property type="evidence" value="ECO:0007669"/>
    <property type="project" value="TreeGrafter"/>
</dbReference>
<protein>
    <recommendedName>
        <fullName evidence="4 9">Triosephosphate isomerase</fullName>
        <shortName evidence="9">TIM</shortName>
        <shortName evidence="9">TPI</shortName>
        <ecNumber evidence="3 9">5.3.1.1</ecNumber>
    </recommendedName>
    <alternativeName>
        <fullName evidence="9">Triose-phosphate isomerase</fullName>
    </alternativeName>
</protein>
<comment type="pathway">
    <text evidence="1 9 10">Carbohydrate degradation; glycolysis; D-glyceraldehyde 3-phosphate from glycerone phosphate: step 1/1.</text>
</comment>
<evidence type="ECO:0000256" key="4">
    <source>
        <dbReference type="ARBA" id="ARBA00019397"/>
    </source>
</evidence>
<dbReference type="UniPathway" id="UPA00138"/>
<comment type="catalytic activity">
    <reaction evidence="9 10">
        <text>D-glyceraldehyde 3-phosphate = dihydroxyacetone phosphate</text>
        <dbReference type="Rhea" id="RHEA:18585"/>
        <dbReference type="ChEBI" id="CHEBI:57642"/>
        <dbReference type="ChEBI" id="CHEBI:59776"/>
        <dbReference type="EC" id="5.3.1.1"/>
    </reaction>
</comment>
<dbReference type="SUPFAM" id="SSF51351">
    <property type="entry name" value="Triosephosphate isomerase (TIM)"/>
    <property type="match status" value="1"/>
</dbReference>
<evidence type="ECO:0000256" key="8">
    <source>
        <dbReference type="ARBA" id="ARBA00023235"/>
    </source>
</evidence>
<dbReference type="PATRIC" id="fig|319652.3.peg.1292"/>
<keyword evidence="6 9" id="KW-0963">Cytoplasm</keyword>
<dbReference type="PROSITE" id="PS51440">
    <property type="entry name" value="TIM_2"/>
    <property type="match status" value="1"/>
</dbReference>
<keyword evidence="8 9" id="KW-0413">Isomerase</keyword>
<feature type="binding site" evidence="9">
    <location>
        <begin position="15"/>
        <end position="17"/>
    </location>
    <ligand>
        <name>substrate</name>
    </ligand>
</feature>
<feature type="binding site" evidence="9">
    <location>
        <begin position="240"/>
        <end position="241"/>
    </location>
    <ligand>
        <name>substrate</name>
    </ligand>
</feature>
<dbReference type="InterPro" id="IPR013785">
    <property type="entry name" value="Aldolase_TIM"/>
</dbReference>
<comment type="subcellular location">
    <subcellularLocation>
        <location evidence="9 10">Cytoplasm</location>
    </subcellularLocation>
</comment>
<dbReference type="Gene3D" id="3.20.20.70">
    <property type="entry name" value="Aldolase class I"/>
    <property type="match status" value="1"/>
</dbReference>
<dbReference type="CDD" id="cd00311">
    <property type="entry name" value="TIM"/>
    <property type="match status" value="1"/>
</dbReference>
<dbReference type="PANTHER" id="PTHR21139:SF42">
    <property type="entry name" value="TRIOSEPHOSPHATE ISOMERASE"/>
    <property type="match status" value="1"/>
</dbReference>
<feature type="active site" description="Electrophile" evidence="9">
    <location>
        <position position="101"/>
    </location>
</feature>
<dbReference type="PANTHER" id="PTHR21139">
    <property type="entry name" value="TRIOSEPHOSPHATE ISOMERASE"/>
    <property type="match status" value="1"/>
</dbReference>